<proteinExistence type="predicted"/>
<organism evidence="1 2">
    <name type="scientific">Paraburkholderia atlantica</name>
    <dbReference type="NCBI Taxonomy" id="2654982"/>
    <lineage>
        <taxon>Bacteria</taxon>
        <taxon>Pseudomonadati</taxon>
        <taxon>Pseudomonadota</taxon>
        <taxon>Betaproteobacteria</taxon>
        <taxon>Burkholderiales</taxon>
        <taxon>Burkholderiaceae</taxon>
        <taxon>Paraburkholderia</taxon>
    </lineage>
</organism>
<dbReference type="EMBL" id="CP002016">
    <property type="protein sequence ID" value="ADG20836.1"/>
    <property type="molecule type" value="Genomic_DNA"/>
</dbReference>
<reference evidence="1 2" key="2">
    <citation type="journal article" date="2012" name="J. Bacteriol.">
        <title>Genome Sequences of Burkholderia sp. Strains CCGE1002 and H160, Isolated from Legume Nodules in Mexico and Brazil.</title>
        <authorList>
            <person name="Ormeno-Orrillo E."/>
            <person name="Rogel M.A."/>
            <person name="Chueire L.M."/>
            <person name="Tiedje J.M."/>
            <person name="Martinez-Romero E."/>
            <person name="Hungria M."/>
        </authorList>
    </citation>
    <scope>NUCLEOTIDE SEQUENCE [LARGE SCALE GENOMIC DNA]</scope>
    <source>
        <strain evidence="1 2">CCGE1002</strain>
        <plasmid evidence="2">pBC201</plasmid>
    </source>
</reference>
<dbReference type="Proteomes" id="UP000002190">
    <property type="component" value="Plasmid pBC201"/>
</dbReference>
<keyword evidence="1" id="KW-0614">Plasmid</keyword>
<geneLocation type="plasmid" evidence="1 2">
    <name>pBC201</name>
</geneLocation>
<sequence length="75" mass="8747">MRQIGRDVYLRLKETVKKWLPQYDVVRPEIIEVQSGAKKWCAFNDDAALKASSVAKLQNEMTHNQREQANTNPCW</sequence>
<protein>
    <submittedName>
        <fullName evidence="1">Uncharacterized protein</fullName>
    </submittedName>
</protein>
<evidence type="ECO:0000313" key="2">
    <source>
        <dbReference type="Proteomes" id="UP000002190"/>
    </source>
</evidence>
<dbReference type="RefSeq" id="WP_013094612.1">
    <property type="nucleotide sequence ID" value="NC_014120.1"/>
</dbReference>
<evidence type="ECO:0000313" key="1">
    <source>
        <dbReference type="EMBL" id="ADG20836.1"/>
    </source>
</evidence>
<reference evidence="2" key="1">
    <citation type="submission" date="2010-04" db="EMBL/GenBank/DDBJ databases">
        <title>Complete sequence of plasmid 1 of Burkholderia sp. CCGE1002.</title>
        <authorList>
            <consortium name="US DOE Joint Genome Institute"/>
            <person name="Lucas S."/>
            <person name="Copeland A."/>
            <person name="Lapidus A."/>
            <person name="Cheng J.-F."/>
            <person name="Bruce D."/>
            <person name="Goodwin L."/>
            <person name="Pitluck S."/>
            <person name="Chertkov O."/>
            <person name="Detter J.C."/>
            <person name="Han C."/>
            <person name="Tapia R."/>
            <person name="Land M."/>
            <person name="Hauser L."/>
            <person name="Kyrpides N."/>
            <person name="Ovchinnikova G."/>
            <person name="Martinez-Romero E."/>
            <person name="Hernandez M.A.R."/>
            <person name="Tiedje J.M."/>
            <person name="Woyke T."/>
        </authorList>
    </citation>
    <scope>NUCLEOTIDE SEQUENCE [LARGE SCALE GENOMIC DNA]</scope>
    <source>
        <strain evidence="2">CCGE1002</strain>
        <plasmid evidence="2">pBC201</plasmid>
    </source>
</reference>
<dbReference type="KEGG" id="bge:BC1002_7083"/>
<name>D5WNF7_PARAM</name>
<dbReference type="HOGENOM" id="CLU_2664097_0_0_4"/>
<dbReference type="AlphaFoldDB" id="D5WNF7"/>
<accession>D5WNF7</accession>
<dbReference type="GeneID" id="301098048"/>
<gene>
    <name evidence="1" type="ordered locus">BC1002_7083</name>
</gene>